<evidence type="ECO:0000256" key="1">
    <source>
        <dbReference type="SAM" id="MobiDB-lite"/>
    </source>
</evidence>
<name>A0ABQ7U0G4_SOLTU</name>
<proteinExistence type="predicted"/>
<feature type="region of interest" description="Disordered" evidence="1">
    <location>
        <begin position="13"/>
        <end position="39"/>
    </location>
</feature>
<comment type="caution">
    <text evidence="2">The sequence shown here is derived from an EMBL/GenBank/DDBJ whole genome shotgun (WGS) entry which is preliminary data.</text>
</comment>
<sequence>MSIYMRDLGLFLGGKDEGNFGPFPKRKGRDGRSGSIYSSSSAMWPHLAAPKVRAWQLESYDLRGTGRRGQRRRSVLHAPPHVCYRFSSILFTPGKGKWVRSGDWKNGLIAI</sequence>
<evidence type="ECO:0000313" key="2">
    <source>
        <dbReference type="EMBL" id="KAH0740250.1"/>
    </source>
</evidence>
<keyword evidence="3" id="KW-1185">Reference proteome</keyword>
<accession>A0ABQ7U0G4</accession>
<reference evidence="2 3" key="1">
    <citation type="journal article" date="2021" name="bioRxiv">
        <title>Chromosome-scale and haplotype-resolved genome assembly of a tetraploid potato cultivar.</title>
        <authorList>
            <person name="Sun H."/>
            <person name="Jiao W.-B."/>
            <person name="Krause K."/>
            <person name="Campoy J.A."/>
            <person name="Goel M."/>
            <person name="Folz-Donahue K."/>
            <person name="Kukat C."/>
            <person name="Huettel B."/>
            <person name="Schneeberger K."/>
        </authorList>
    </citation>
    <scope>NUCLEOTIDE SEQUENCE [LARGE SCALE GENOMIC DNA]</scope>
    <source>
        <strain evidence="2">SolTubOtavaFocal</strain>
        <tissue evidence="2">Leaves</tissue>
    </source>
</reference>
<organism evidence="2 3">
    <name type="scientific">Solanum tuberosum</name>
    <name type="common">Potato</name>
    <dbReference type="NCBI Taxonomy" id="4113"/>
    <lineage>
        <taxon>Eukaryota</taxon>
        <taxon>Viridiplantae</taxon>
        <taxon>Streptophyta</taxon>
        <taxon>Embryophyta</taxon>
        <taxon>Tracheophyta</taxon>
        <taxon>Spermatophyta</taxon>
        <taxon>Magnoliopsida</taxon>
        <taxon>eudicotyledons</taxon>
        <taxon>Gunneridae</taxon>
        <taxon>Pentapetalae</taxon>
        <taxon>asterids</taxon>
        <taxon>lamiids</taxon>
        <taxon>Solanales</taxon>
        <taxon>Solanaceae</taxon>
        <taxon>Solanoideae</taxon>
        <taxon>Solaneae</taxon>
        <taxon>Solanum</taxon>
    </lineage>
</organism>
<evidence type="ECO:0000313" key="3">
    <source>
        <dbReference type="Proteomes" id="UP000826656"/>
    </source>
</evidence>
<protein>
    <submittedName>
        <fullName evidence="2">Uncharacterized protein</fullName>
    </submittedName>
</protein>
<dbReference type="EMBL" id="JAIVGD010000026">
    <property type="protein sequence ID" value="KAH0740250.1"/>
    <property type="molecule type" value="Genomic_DNA"/>
</dbReference>
<dbReference type="Proteomes" id="UP000826656">
    <property type="component" value="Unassembled WGS sequence"/>
</dbReference>
<gene>
    <name evidence="2" type="ORF">KY290_033293</name>
</gene>